<evidence type="ECO:0000256" key="1">
    <source>
        <dbReference type="ARBA" id="ARBA00004442"/>
    </source>
</evidence>
<dbReference type="RefSeq" id="WP_341411202.1">
    <property type="nucleotide sequence ID" value="NZ_JBBUTH010000008.1"/>
</dbReference>
<dbReference type="EMBL" id="JBBUTH010000008">
    <property type="protein sequence ID" value="MEK8051502.1"/>
    <property type="molecule type" value="Genomic_DNA"/>
</dbReference>
<dbReference type="InterPro" id="IPR050330">
    <property type="entry name" value="Bact_OuterMem_StrucFunc"/>
</dbReference>
<keyword evidence="2 4" id="KW-0472">Membrane</keyword>
<dbReference type="SUPFAM" id="SSF103088">
    <property type="entry name" value="OmpA-like"/>
    <property type="match status" value="1"/>
</dbReference>
<gene>
    <name evidence="6" type="ORF">AACH10_14725</name>
</gene>
<dbReference type="InterPro" id="IPR006690">
    <property type="entry name" value="OMPA-like_CS"/>
</dbReference>
<keyword evidence="3" id="KW-0998">Cell outer membrane</keyword>
<accession>A0ABU9CLQ4</accession>
<evidence type="ECO:0000256" key="3">
    <source>
        <dbReference type="ARBA" id="ARBA00023237"/>
    </source>
</evidence>
<evidence type="ECO:0000313" key="7">
    <source>
        <dbReference type="Proteomes" id="UP001365405"/>
    </source>
</evidence>
<evidence type="ECO:0000256" key="4">
    <source>
        <dbReference type="PROSITE-ProRule" id="PRU00473"/>
    </source>
</evidence>
<dbReference type="Gene3D" id="3.30.1330.60">
    <property type="entry name" value="OmpA-like domain"/>
    <property type="match status" value="1"/>
</dbReference>
<evidence type="ECO:0000256" key="2">
    <source>
        <dbReference type="ARBA" id="ARBA00023136"/>
    </source>
</evidence>
<evidence type="ECO:0000259" key="5">
    <source>
        <dbReference type="PROSITE" id="PS51123"/>
    </source>
</evidence>
<name>A0ABU9CLQ4_9BURK</name>
<dbReference type="Pfam" id="PF00691">
    <property type="entry name" value="OmpA"/>
    <property type="match status" value="1"/>
</dbReference>
<dbReference type="PANTHER" id="PTHR30329">
    <property type="entry name" value="STATOR ELEMENT OF FLAGELLAR MOTOR COMPLEX"/>
    <property type="match status" value="1"/>
</dbReference>
<protein>
    <submittedName>
        <fullName evidence="6">OmpA family protein</fullName>
    </submittedName>
</protein>
<dbReference type="PANTHER" id="PTHR30329:SF21">
    <property type="entry name" value="LIPOPROTEIN YIAD-RELATED"/>
    <property type="match status" value="1"/>
</dbReference>
<dbReference type="InterPro" id="IPR006664">
    <property type="entry name" value="OMP_bac"/>
</dbReference>
<dbReference type="InterPro" id="IPR036737">
    <property type="entry name" value="OmpA-like_sf"/>
</dbReference>
<feature type="domain" description="OmpA-like" evidence="5">
    <location>
        <begin position="94"/>
        <end position="204"/>
    </location>
</feature>
<dbReference type="Proteomes" id="UP001365405">
    <property type="component" value="Unassembled WGS sequence"/>
</dbReference>
<comment type="subcellular location">
    <subcellularLocation>
        <location evidence="1">Cell outer membrane</location>
    </subcellularLocation>
</comment>
<sequence>MTLATPRRAHAPVHLRRLLGVTGAVLALWTATAVQAQKAPAAPLLKASQVTEDALVDALEINPPPSEAAASGAMRSIRPSLRPGAATKPPGPGKASLLITFATGSAEITPETVQVLEKVAKALQSDRLAGFAFRVEGHADPRGGEDLNQKLSAERAQAVVSYLTTKLGVLPERLSSVGKGASELLNPQKVDAPENRRVTIVTTQ</sequence>
<reference evidence="6 7" key="1">
    <citation type="submission" date="2024-04" db="EMBL/GenBank/DDBJ databases">
        <title>Novel species of the genus Ideonella isolated from streams.</title>
        <authorList>
            <person name="Lu H."/>
        </authorList>
    </citation>
    <scope>NUCLEOTIDE SEQUENCE [LARGE SCALE GENOMIC DNA]</scope>
    <source>
        <strain evidence="6 7">DXS22W</strain>
    </source>
</reference>
<dbReference type="InterPro" id="IPR006665">
    <property type="entry name" value="OmpA-like"/>
</dbReference>
<organism evidence="6 7">
    <name type="scientific">Pseudaquabacterium inlustre</name>
    <dbReference type="NCBI Taxonomy" id="2984192"/>
    <lineage>
        <taxon>Bacteria</taxon>
        <taxon>Pseudomonadati</taxon>
        <taxon>Pseudomonadota</taxon>
        <taxon>Betaproteobacteria</taxon>
        <taxon>Burkholderiales</taxon>
        <taxon>Sphaerotilaceae</taxon>
        <taxon>Pseudaquabacterium</taxon>
    </lineage>
</organism>
<dbReference type="CDD" id="cd07185">
    <property type="entry name" value="OmpA_C-like"/>
    <property type="match status" value="1"/>
</dbReference>
<dbReference type="PROSITE" id="PS01068">
    <property type="entry name" value="OMPA_1"/>
    <property type="match status" value="1"/>
</dbReference>
<proteinExistence type="predicted"/>
<dbReference type="PROSITE" id="PS51123">
    <property type="entry name" value="OMPA_2"/>
    <property type="match status" value="1"/>
</dbReference>
<evidence type="ECO:0000313" key="6">
    <source>
        <dbReference type="EMBL" id="MEK8051502.1"/>
    </source>
</evidence>
<keyword evidence="7" id="KW-1185">Reference proteome</keyword>
<comment type="caution">
    <text evidence="6">The sequence shown here is derived from an EMBL/GenBank/DDBJ whole genome shotgun (WGS) entry which is preliminary data.</text>
</comment>
<dbReference type="PRINTS" id="PR01021">
    <property type="entry name" value="OMPADOMAIN"/>
</dbReference>